<proteinExistence type="predicted"/>
<dbReference type="STRING" id="212667.VFDL14_12875"/>
<comment type="caution">
    <text evidence="1">The sequence shown here is derived from an EMBL/GenBank/DDBJ whole genome shotgun (WGS) entry which is preliminary data.</text>
</comment>
<accession>A0A066UKG8</accession>
<evidence type="ECO:0000313" key="2">
    <source>
        <dbReference type="Proteomes" id="UP000027219"/>
    </source>
</evidence>
<name>A0A066UKG8_9VIBR</name>
<keyword evidence="2" id="KW-1185">Reference proteome</keyword>
<sequence length="84" mass="9115">MLGGKMRQEELSIDIPKAGKSGLLLSLLIGLLERIPARISSLVPFAGINLIRFNGSRMNGLSLMALRQVNSVYKIGLVKPSRPV</sequence>
<protein>
    <submittedName>
        <fullName evidence="1">Uncharacterized protein</fullName>
    </submittedName>
</protein>
<reference evidence="1 2" key="1">
    <citation type="submission" date="2014-02" db="EMBL/GenBank/DDBJ databases">
        <title>Vibrio fortis Dalian14 Genome Sequencing.</title>
        <authorList>
            <person name="Wang Y."/>
            <person name="Song L."/>
            <person name="Liu G."/>
            <person name="Ding J."/>
        </authorList>
    </citation>
    <scope>NUCLEOTIDE SEQUENCE [LARGE SCALE GENOMIC DNA]</scope>
    <source>
        <strain evidence="1 2">Dalian14</strain>
    </source>
</reference>
<dbReference type="EMBL" id="JFFR01000026">
    <property type="protein sequence ID" value="KDN27560.1"/>
    <property type="molecule type" value="Genomic_DNA"/>
</dbReference>
<dbReference type="Proteomes" id="UP000027219">
    <property type="component" value="Unassembled WGS sequence"/>
</dbReference>
<gene>
    <name evidence="1" type="ORF">VFDL14_12875</name>
</gene>
<evidence type="ECO:0000313" key="1">
    <source>
        <dbReference type="EMBL" id="KDN27560.1"/>
    </source>
</evidence>
<organism evidence="1 2">
    <name type="scientific">Vibrio fortis</name>
    <dbReference type="NCBI Taxonomy" id="212667"/>
    <lineage>
        <taxon>Bacteria</taxon>
        <taxon>Pseudomonadati</taxon>
        <taxon>Pseudomonadota</taxon>
        <taxon>Gammaproteobacteria</taxon>
        <taxon>Vibrionales</taxon>
        <taxon>Vibrionaceae</taxon>
        <taxon>Vibrio</taxon>
    </lineage>
</organism>
<dbReference type="AlphaFoldDB" id="A0A066UKG8"/>